<name>A0ABN8AEF9_9BACI</name>
<proteinExistence type="predicted"/>
<dbReference type="InterPro" id="IPR036166">
    <property type="entry name" value="YxeA-like_sf"/>
</dbReference>
<evidence type="ECO:0000313" key="2">
    <source>
        <dbReference type="Proteomes" id="UP000789833"/>
    </source>
</evidence>
<evidence type="ECO:0008006" key="3">
    <source>
        <dbReference type="Google" id="ProtNLM"/>
    </source>
</evidence>
<dbReference type="InterPro" id="IPR006542">
    <property type="entry name" value="DUF1093"/>
</dbReference>
<dbReference type="RefSeq" id="WP_230505321.1">
    <property type="nucleotide sequence ID" value="NZ_CAKJTJ010000063.1"/>
</dbReference>
<dbReference type="NCBIfam" id="TIGR01655">
    <property type="entry name" value="yxeA_fam"/>
    <property type="match status" value="1"/>
</dbReference>
<organism evidence="1 2">
    <name type="scientific">Sutcliffiella rhizosphaerae</name>
    <dbReference type="NCBI Taxonomy" id="2880967"/>
    <lineage>
        <taxon>Bacteria</taxon>
        <taxon>Bacillati</taxon>
        <taxon>Bacillota</taxon>
        <taxon>Bacilli</taxon>
        <taxon>Bacillales</taxon>
        <taxon>Bacillaceae</taxon>
        <taxon>Sutcliffiella</taxon>
    </lineage>
</organism>
<dbReference type="PANTHER" id="PTHR36433">
    <property type="entry name" value="HYPOTHETICAL CYTOSOLIC PROTEIN"/>
    <property type="match status" value="1"/>
</dbReference>
<reference evidence="1 2" key="1">
    <citation type="submission" date="2021-10" db="EMBL/GenBank/DDBJ databases">
        <authorList>
            <person name="Criscuolo A."/>
        </authorList>
    </citation>
    <scope>NUCLEOTIDE SEQUENCE [LARGE SCALE GENOMIC DNA]</scope>
    <source>
        <strain evidence="2">CIP 111883</strain>
    </source>
</reference>
<comment type="caution">
    <text evidence="1">The sequence shown here is derived from an EMBL/GenBank/DDBJ whole genome shotgun (WGS) entry which is preliminary data.</text>
</comment>
<sequence length="111" mass="12377">MKKILISILLLSAVAFGGYTIFKESLDRYNPFIIQEHVYVQIKGSPEDNDGRFKYQIEGYNADGKTKKVTFTTSTVLAEGTYVKVSAKGAYTEGFEIIEEEDLPNGVSNLL</sequence>
<dbReference type="EMBL" id="CAKJTJ010000063">
    <property type="protein sequence ID" value="CAG9623670.1"/>
    <property type="molecule type" value="Genomic_DNA"/>
</dbReference>
<protein>
    <recommendedName>
        <fullName evidence="3">YxeA family protein</fullName>
    </recommendedName>
</protein>
<dbReference type="Pfam" id="PF06486">
    <property type="entry name" value="DUF1093"/>
    <property type="match status" value="1"/>
</dbReference>
<gene>
    <name evidence="1" type="ORF">BACCIP111883_04502</name>
</gene>
<keyword evidence="2" id="KW-1185">Reference proteome</keyword>
<dbReference type="Proteomes" id="UP000789833">
    <property type="component" value="Unassembled WGS sequence"/>
</dbReference>
<dbReference type="SUPFAM" id="SSF159121">
    <property type="entry name" value="BC4932-like"/>
    <property type="match status" value="1"/>
</dbReference>
<dbReference type="Gene3D" id="2.40.50.480">
    <property type="match status" value="1"/>
</dbReference>
<evidence type="ECO:0000313" key="1">
    <source>
        <dbReference type="EMBL" id="CAG9623670.1"/>
    </source>
</evidence>
<dbReference type="PANTHER" id="PTHR36433:SF2">
    <property type="entry name" value="YXEA FAMILY PROTEIN"/>
    <property type="match status" value="1"/>
</dbReference>
<accession>A0ABN8AEF9</accession>